<sequence length="188" mass="21433">LISPGTSNGTLSRSRTKRQRRQKCDPIYLFAHPSRASTFWSFKEDGHLPIPDDLCKHLGLPIELSLTCYQRTFPTQTYKAIRDYQILRRFDPTTSDFARHCGVYDYVFYPVQPSLAAATTSGRFEDLDDSDFVVIEHELMEDRYCDESISLLFGEVPPDNMETPVSEPALALAPSSSTFWSRFALSFS</sequence>
<comment type="caution">
    <text evidence="2">The sequence shown here is derived from an EMBL/GenBank/DDBJ whole genome shotgun (WGS) entry which is preliminary data.</text>
</comment>
<proteinExistence type="predicted"/>
<protein>
    <submittedName>
        <fullName evidence="2">Uncharacterized protein</fullName>
    </submittedName>
</protein>
<reference evidence="2 3" key="1">
    <citation type="submission" date="2024-02" db="EMBL/GenBank/DDBJ databases">
        <title>A draft genome for the cacao thread blight pathogen Marasmius crinis-equi.</title>
        <authorList>
            <person name="Cohen S.P."/>
            <person name="Baruah I.K."/>
            <person name="Amoako-Attah I."/>
            <person name="Bukari Y."/>
            <person name="Meinhardt L.W."/>
            <person name="Bailey B.A."/>
        </authorList>
    </citation>
    <scope>NUCLEOTIDE SEQUENCE [LARGE SCALE GENOMIC DNA]</scope>
    <source>
        <strain evidence="2 3">GH-76</strain>
    </source>
</reference>
<evidence type="ECO:0000256" key="1">
    <source>
        <dbReference type="SAM" id="MobiDB-lite"/>
    </source>
</evidence>
<dbReference type="EMBL" id="JBAHYK010000258">
    <property type="protein sequence ID" value="KAL0575963.1"/>
    <property type="molecule type" value="Genomic_DNA"/>
</dbReference>
<name>A0ABR3FKP3_9AGAR</name>
<evidence type="ECO:0000313" key="2">
    <source>
        <dbReference type="EMBL" id="KAL0575963.1"/>
    </source>
</evidence>
<feature type="region of interest" description="Disordered" evidence="1">
    <location>
        <begin position="1"/>
        <end position="20"/>
    </location>
</feature>
<gene>
    <name evidence="2" type="ORF">V5O48_006017</name>
</gene>
<feature type="non-terminal residue" evidence="2">
    <location>
        <position position="1"/>
    </location>
</feature>
<accession>A0ABR3FKP3</accession>
<organism evidence="2 3">
    <name type="scientific">Marasmius crinis-equi</name>
    <dbReference type="NCBI Taxonomy" id="585013"/>
    <lineage>
        <taxon>Eukaryota</taxon>
        <taxon>Fungi</taxon>
        <taxon>Dikarya</taxon>
        <taxon>Basidiomycota</taxon>
        <taxon>Agaricomycotina</taxon>
        <taxon>Agaricomycetes</taxon>
        <taxon>Agaricomycetidae</taxon>
        <taxon>Agaricales</taxon>
        <taxon>Marasmiineae</taxon>
        <taxon>Marasmiaceae</taxon>
        <taxon>Marasmius</taxon>
    </lineage>
</organism>
<keyword evidence="3" id="KW-1185">Reference proteome</keyword>
<evidence type="ECO:0000313" key="3">
    <source>
        <dbReference type="Proteomes" id="UP001465976"/>
    </source>
</evidence>
<dbReference type="Proteomes" id="UP001465976">
    <property type="component" value="Unassembled WGS sequence"/>
</dbReference>